<organism evidence="2 3">
    <name type="scientific">Belliella marina</name>
    <dbReference type="NCBI Taxonomy" id="1644146"/>
    <lineage>
        <taxon>Bacteria</taxon>
        <taxon>Pseudomonadati</taxon>
        <taxon>Bacteroidota</taxon>
        <taxon>Cytophagia</taxon>
        <taxon>Cytophagales</taxon>
        <taxon>Cyclobacteriaceae</taxon>
        <taxon>Belliella</taxon>
    </lineage>
</organism>
<name>A0ABW4VI49_9BACT</name>
<evidence type="ECO:0000313" key="2">
    <source>
        <dbReference type="EMBL" id="MFD2033207.1"/>
    </source>
</evidence>
<dbReference type="RefSeq" id="WP_376882231.1">
    <property type="nucleotide sequence ID" value="NZ_JBHUHR010000001.1"/>
</dbReference>
<keyword evidence="3" id="KW-1185">Reference proteome</keyword>
<feature type="signal peptide" evidence="1">
    <location>
        <begin position="1"/>
        <end position="25"/>
    </location>
</feature>
<evidence type="ECO:0000313" key="3">
    <source>
        <dbReference type="Proteomes" id="UP001597361"/>
    </source>
</evidence>
<keyword evidence="1" id="KW-0732">Signal</keyword>
<accession>A0ABW4VI49</accession>
<comment type="caution">
    <text evidence="2">The sequence shown here is derived from an EMBL/GenBank/DDBJ whole genome shotgun (WGS) entry which is preliminary data.</text>
</comment>
<dbReference type="Proteomes" id="UP001597361">
    <property type="component" value="Unassembled WGS sequence"/>
</dbReference>
<reference evidence="3" key="1">
    <citation type="journal article" date="2019" name="Int. J. Syst. Evol. Microbiol.">
        <title>The Global Catalogue of Microorganisms (GCM) 10K type strain sequencing project: providing services to taxonomists for standard genome sequencing and annotation.</title>
        <authorList>
            <consortium name="The Broad Institute Genomics Platform"/>
            <consortium name="The Broad Institute Genome Sequencing Center for Infectious Disease"/>
            <person name="Wu L."/>
            <person name="Ma J."/>
        </authorList>
    </citation>
    <scope>NUCLEOTIDE SEQUENCE [LARGE SCALE GENOMIC DNA]</scope>
    <source>
        <strain evidence="3">CGMCC 1.15180</strain>
    </source>
</reference>
<feature type="chain" id="PRO_5046873284" evidence="1">
    <location>
        <begin position="26"/>
        <end position="125"/>
    </location>
</feature>
<sequence>MIFFLSNNSKLPIVALLAISSFALKSCNTSQTEANLKQLVTKYYNKEIPKGIIAIDLDKCRSCYTDIHEKIQVELATSPEYFIVILSKNRKNAHIFMKDYDINFIWDSLNISKPYFQENPFYVEN</sequence>
<proteinExistence type="predicted"/>
<protein>
    <submittedName>
        <fullName evidence="2">Uncharacterized protein</fullName>
    </submittedName>
</protein>
<dbReference type="EMBL" id="JBHUHR010000001">
    <property type="protein sequence ID" value="MFD2033207.1"/>
    <property type="molecule type" value="Genomic_DNA"/>
</dbReference>
<gene>
    <name evidence="2" type="ORF">ACFSKL_00310</name>
</gene>
<evidence type="ECO:0000256" key="1">
    <source>
        <dbReference type="SAM" id="SignalP"/>
    </source>
</evidence>